<organism evidence="9">
    <name type="scientific">Candidatus Syntropharchaeum butanivorans</name>
    <dbReference type="NCBI Taxonomy" id="1839936"/>
    <lineage>
        <taxon>Archaea</taxon>
        <taxon>Methanobacteriati</taxon>
        <taxon>Methanobacteriota</taxon>
        <taxon>Stenosarchaea group</taxon>
        <taxon>Methanomicrobia</taxon>
        <taxon>Methanosarcinales</taxon>
        <taxon>ANME-2 cluster</taxon>
        <taxon>Candidatus Syntropharchaeum</taxon>
    </lineage>
</organism>
<dbReference type="PRINTS" id="PR00420">
    <property type="entry name" value="RNGMNOXGNASE"/>
</dbReference>
<comment type="caution">
    <text evidence="9">The sequence shown here is derived from an EMBL/GenBank/DDBJ whole genome shotgun (WGS) entry which is preliminary data.</text>
</comment>
<dbReference type="Pfam" id="PF22578">
    <property type="entry name" value="GGR_cat"/>
    <property type="match status" value="1"/>
</dbReference>
<accession>A0A7J2S2Q4</accession>
<dbReference type="Pfam" id="PF12831">
    <property type="entry name" value="FAD_oxidored"/>
    <property type="match status" value="1"/>
</dbReference>
<keyword evidence="6" id="KW-0594">Phospholipid biosynthesis</keyword>
<dbReference type="PANTHER" id="PTHR42685:SF18">
    <property type="entry name" value="DIGERANYLGERANYLGLYCEROPHOSPHOLIPID REDUCTASE"/>
    <property type="match status" value="1"/>
</dbReference>
<evidence type="ECO:0000313" key="9">
    <source>
        <dbReference type="EMBL" id="HEC57064.1"/>
    </source>
</evidence>
<dbReference type="Gene3D" id="3.50.50.60">
    <property type="entry name" value="FAD/NAD(P)-binding domain"/>
    <property type="match status" value="1"/>
</dbReference>
<dbReference type="PANTHER" id="PTHR42685">
    <property type="entry name" value="GERANYLGERANYL DIPHOSPHATE REDUCTASE"/>
    <property type="match status" value="1"/>
</dbReference>
<evidence type="ECO:0000256" key="3">
    <source>
        <dbReference type="ARBA" id="ARBA00022827"/>
    </source>
</evidence>
<dbReference type="InterPro" id="IPR054715">
    <property type="entry name" value="GGR_cat"/>
</dbReference>
<evidence type="ECO:0000256" key="7">
    <source>
        <dbReference type="ARBA" id="ARBA00023264"/>
    </source>
</evidence>
<dbReference type="Proteomes" id="UP000885936">
    <property type="component" value="Unassembled WGS sequence"/>
</dbReference>
<gene>
    <name evidence="9" type="ORF">ENI32_04165</name>
</gene>
<dbReference type="SUPFAM" id="SSF51905">
    <property type="entry name" value="FAD/NAD(P)-binding domain"/>
    <property type="match status" value="1"/>
</dbReference>
<sequence length="398" mass="43285">MRFDVAVVGGGPCGAIAGRYAAASGARTVIIEEHPAIGEPVQCAGIISRRAADACEVGRGDFLIRTVQGAYINSPGHRLRIDGHEEKAWIIDRRIFDRELISRALDAGCELLLRSRVLVGRCNRLDVRIDGEREVIEAGVIIAAEGVQRRITRIYLGDLSLPRIIPGIQAEVRCDIEDPGFVEIFLGEKIAPGFFAWLIPVEDGFARAGLCVARSGIKEPPLSYLERFLKGTRSIKGSITDFVVGGIPVGMAERTVSDGFIAVGDAAGQVKPTTGGGIYPGAVCARIAGKVAAEASLDGDTSRKRLFEYERAWRALIGRELAVGLRIHRWFAGLDDEELDRFIGLLSDPEIVRVIEDFGDMDKPSILLKKFFDLPKMKVAALILSLIRSGLNEKLLGR</sequence>
<keyword evidence="3" id="KW-0274">FAD</keyword>
<keyword evidence="7" id="KW-1208">Phospholipid metabolism</keyword>
<keyword evidence="2" id="KW-0285">Flavoprotein</keyword>
<dbReference type="InterPro" id="IPR050407">
    <property type="entry name" value="Geranylgeranyl_reductase"/>
</dbReference>
<dbReference type="EMBL" id="DRIE01000071">
    <property type="protein sequence ID" value="HEC57064.1"/>
    <property type="molecule type" value="Genomic_DNA"/>
</dbReference>
<evidence type="ECO:0000256" key="4">
    <source>
        <dbReference type="ARBA" id="ARBA00023002"/>
    </source>
</evidence>
<keyword evidence="5" id="KW-0443">Lipid metabolism</keyword>
<evidence type="ECO:0000256" key="6">
    <source>
        <dbReference type="ARBA" id="ARBA00023209"/>
    </source>
</evidence>
<keyword evidence="1" id="KW-0444">Lipid biosynthesis</keyword>
<dbReference type="Gene3D" id="3.30.9.10">
    <property type="entry name" value="D-Amino Acid Oxidase, subunit A, domain 2"/>
    <property type="match status" value="1"/>
</dbReference>
<evidence type="ECO:0000256" key="2">
    <source>
        <dbReference type="ARBA" id="ARBA00022630"/>
    </source>
</evidence>
<dbReference type="NCBIfam" id="TIGR02032">
    <property type="entry name" value="GG-red-SF"/>
    <property type="match status" value="1"/>
</dbReference>
<proteinExistence type="predicted"/>
<dbReference type="InterPro" id="IPR011777">
    <property type="entry name" value="Geranylgeranyl_Rdtase_fam"/>
</dbReference>
<dbReference type="InterPro" id="IPR036188">
    <property type="entry name" value="FAD/NAD-bd_sf"/>
</dbReference>
<protein>
    <submittedName>
        <fullName evidence="9">NAD(P)/FAD-dependent oxidoreductase</fullName>
    </submittedName>
</protein>
<evidence type="ECO:0000256" key="5">
    <source>
        <dbReference type="ARBA" id="ARBA00023098"/>
    </source>
</evidence>
<feature type="domain" description="Digeranylgeranylglycerophospholipid reductase catalytic" evidence="8">
    <location>
        <begin position="174"/>
        <end position="242"/>
    </location>
</feature>
<name>A0A7J2S2Q4_9EURY</name>
<dbReference type="AlphaFoldDB" id="A0A7J2S2Q4"/>
<keyword evidence="4" id="KW-0560">Oxidoreductase</keyword>
<dbReference type="GO" id="GO:0008654">
    <property type="term" value="P:phospholipid biosynthetic process"/>
    <property type="evidence" value="ECO:0007669"/>
    <property type="project" value="UniProtKB-KW"/>
</dbReference>
<evidence type="ECO:0000259" key="8">
    <source>
        <dbReference type="Pfam" id="PF22578"/>
    </source>
</evidence>
<evidence type="ECO:0000256" key="1">
    <source>
        <dbReference type="ARBA" id="ARBA00022516"/>
    </source>
</evidence>
<dbReference type="GO" id="GO:0016628">
    <property type="term" value="F:oxidoreductase activity, acting on the CH-CH group of donors, NAD or NADP as acceptor"/>
    <property type="evidence" value="ECO:0007669"/>
    <property type="project" value="InterPro"/>
</dbReference>
<reference evidence="9" key="1">
    <citation type="journal article" date="2020" name="mSystems">
        <title>Genome- and Community-Level Interaction Insights into Carbon Utilization and Element Cycling Functions of Hydrothermarchaeota in Hydrothermal Sediment.</title>
        <authorList>
            <person name="Zhou Z."/>
            <person name="Liu Y."/>
            <person name="Xu W."/>
            <person name="Pan J."/>
            <person name="Luo Z.H."/>
            <person name="Li M."/>
        </authorList>
    </citation>
    <scope>NUCLEOTIDE SEQUENCE [LARGE SCALE GENOMIC DNA]</scope>
    <source>
        <strain evidence="9">HyVt-386</strain>
    </source>
</reference>